<accession>A0A6I6EA08</accession>
<gene>
    <name evidence="6" type="ORF">D7D94_10200</name>
</gene>
<organism evidence="6 7">
    <name type="scientific">Microbacterium oryzae</name>
    <dbReference type="NCBI Taxonomy" id="743009"/>
    <lineage>
        <taxon>Bacteria</taxon>
        <taxon>Bacillati</taxon>
        <taxon>Actinomycetota</taxon>
        <taxon>Actinomycetes</taxon>
        <taxon>Micrococcales</taxon>
        <taxon>Microbacteriaceae</taxon>
        <taxon>Microbacterium</taxon>
    </lineage>
</organism>
<dbReference type="GO" id="GO:0016491">
    <property type="term" value="F:oxidoreductase activity"/>
    <property type="evidence" value="ECO:0007669"/>
    <property type="project" value="UniProtKB-KW"/>
</dbReference>
<evidence type="ECO:0000256" key="2">
    <source>
        <dbReference type="ARBA" id="ARBA00023002"/>
    </source>
</evidence>
<dbReference type="PANTHER" id="PTHR42840:SF3">
    <property type="entry name" value="BINDING ROSSMANN FOLD OXIDOREDUCTASE, PUTATIVE (AFU_ORTHOLOGUE AFUA_2G10240)-RELATED"/>
    <property type="match status" value="1"/>
</dbReference>
<evidence type="ECO:0000313" key="6">
    <source>
        <dbReference type="EMBL" id="QGU27998.1"/>
    </source>
</evidence>
<dbReference type="Pfam" id="PF01408">
    <property type="entry name" value="GFO_IDH_MocA"/>
    <property type="match status" value="1"/>
</dbReference>
<dbReference type="SUPFAM" id="SSF51735">
    <property type="entry name" value="NAD(P)-binding Rossmann-fold domains"/>
    <property type="match status" value="1"/>
</dbReference>
<dbReference type="GO" id="GO:0000166">
    <property type="term" value="F:nucleotide binding"/>
    <property type="evidence" value="ECO:0007669"/>
    <property type="project" value="InterPro"/>
</dbReference>
<dbReference type="SUPFAM" id="SSF55347">
    <property type="entry name" value="Glyceraldehyde-3-phosphate dehydrogenase-like, C-terminal domain"/>
    <property type="match status" value="1"/>
</dbReference>
<proteinExistence type="inferred from homology"/>
<evidence type="ECO:0000259" key="4">
    <source>
        <dbReference type="Pfam" id="PF01408"/>
    </source>
</evidence>
<feature type="domain" description="Gfo/Idh/MocA-like oxidoreductase N-terminal" evidence="4">
    <location>
        <begin position="1"/>
        <end position="127"/>
    </location>
</feature>
<dbReference type="PANTHER" id="PTHR42840">
    <property type="entry name" value="NAD(P)-BINDING ROSSMANN-FOLD SUPERFAMILY PROTEIN-RELATED"/>
    <property type="match status" value="1"/>
</dbReference>
<dbReference type="InterPro" id="IPR000683">
    <property type="entry name" value="Gfo/Idh/MocA-like_OxRdtase_N"/>
</dbReference>
<name>A0A6I6EA08_9MICO</name>
<evidence type="ECO:0000256" key="1">
    <source>
        <dbReference type="ARBA" id="ARBA00010928"/>
    </source>
</evidence>
<keyword evidence="3" id="KW-0520">NAD</keyword>
<dbReference type="AlphaFoldDB" id="A0A6I6EA08"/>
<dbReference type="OrthoDB" id="256869at2"/>
<protein>
    <submittedName>
        <fullName evidence="6">Oxidoreductase</fullName>
    </submittedName>
</protein>
<dbReference type="KEGG" id="moj:D7D94_10200"/>
<keyword evidence="7" id="KW-1185">Reference proteome</keyword>
<feature type="domain" description="GFO/IDH/MocA-like oxidoreductase" evidence="5">
    <location>
        <begin position="135"/>
        <end position="254"/>
    </location>
</feature>
<dbReference type="InterPro" id="IPR036291">
    <property type="entry name" value="NAD(P)-bd_dom_sf"/>
</dbReference>
<keyword evidence="2" id="KW-0560">Oxidoreductase</keyword>
<dbReference type="Pfam" id="PF22725">
    <property type="entry name" value="GFO_IDH_MocA_C3"/>
    <property type="match status" value="1"/>
</dbReference>
<dbReference type="InterPro" id="IPR055170">
    <property type="entry name" value="GFO_IDH_MocA-like_dom"/>
</dbReference>
<evidence type="ECO:0000313" key="7">
    <source>
        <dbReference type="Proteomes" id="UP000422989"/>
    </source>
</evidence>
<evidence type="ECO:0000256" key="3">
    <source>
        <dbReference type="ARBA" id="ARBA00023027"/>
    </source>
</evidence>
<dbReference type="RefSeq" id="WP_156242502.1">
    <property type="nucleotide sequence ID" value="NZ_BAAAZL010000004.1"/>
</dbReference>
<evidence type="ECO:0000259" key="5">
    <source>
        <dbReference type="Pfam" id="PF22725"/>
    </source>
</evidence>
<dbReference type="Gene3D" id="3.40.50.720">
    <property type="entry name" value="NAD(P)-binding Rossmann-like Domain"/>
    <property type="match status" value="1"/>
</dbReference>
<comment type="similarity">
    <text evidence="1">Belongs to the Gfo/Idh/MocA family.</text>
</comment>
<dbReference type="Gene3D" id="3.30.360.10">
    <property type="entry name" value="Dihydrodipicolinate Reductase, domain 2"/>
    <property type="match status" value="1"/>
</dbReference>
<dbReference type="Proteomes" id="UP000422989">
    <property type="component" value="Chromosome"/>
</dbReference>
<sequence>MRIGVVGLGRIGAMHARNLAATAGVDEVVLIGRSRERAEEFRQRVDLAGLGACAAPLVAGDGWDAELDRLDGVVVATTTSTHPDFARRAARAGVPALVEKPLALDVASLERLADEIEATGSEVMVAFHRRYDPAHQELRRRVGSGELGVVRAVRATGHDHHALPVDYVPVSGGIWHDMLVHDFDSIPWVTGQRVVSVWGAGSVLDAPVHAEHDDVDTALAVLVLESGATATVSGVRRNGAGQDVRLEVFGTRDTAAVGLDARTPVTSAEPGVPAPARGYEDFAERFAPAFRAEMRAFVDLVAGVGANLTPPREGVVALRIADAAARSLRTGETVSLL</sequence>
<dbReference type="EMBL" id="CP032550">
    <property type="protein sequence ID" value="QGU27998.1"/>
    <property type="molecule type" value="Genomic_DNA"/>
</dbReference>
<reference evidence="6 7" key="1">
    <citation type="submission" date="2018-09" db="EMBL/GenBank/DDBJ databases">
        <title>Whole genome sequencing of Microbacterium oryzae strain MB-10T.</title>
        <authorList>
            <person name="Das S.K."/>
        </authorList>
    </citation>
    <scope>NUCLEOTIDE SEQUENCE [LARGE SCALE GENOMIC DNA]</scope>
    <source>
        <strain evidence="6 7">MB-10</strain>
    </source>
</reference>